<sequence length="346" mass="36907">MEPERIVETTADGQERVGPVNAALTPRWVGPATFARLPRTDQVEHTDIAVVGIPFDSGVSYRSGARFGPNHVRESSRLLRPYNPAQNHSPFAHLQVADAGDLVGNPFDIKDAITAIETGALELMGSDTKIVAIGGDHTIALPLMRAAHSRHGKIALLHFDAHLDTWDTYFGAEFTHGTPFRRAFEEGIIDTDAVMHVGTRGPLYGTQDLEDDSSFGFEIVSSADVMRSGVDAVVQTLRERVGDRPLYISLDIDVLDPAHAPGTGTPEAGGMTSREVLEILRGLRGLDVIACDVVEVAPAYDHAEITGIAAAHVVYDLITLISLGPDAAADGPAYGISGAQYGEGAK</sequence>
<dbReference type="CDD" id="cd11592">
    <property type="entry name" value="Agmatinase_PAH"/>
    <property type="match status" value="1"/>
</dbReference>
<dbReference type="NCBIfam" id="TIGR01230">
    <property type="entry name" value="agmatinase"/>
    <property type="match status" value="1"/>
</dbReference>
<dbReference type="InterPro" id="IPR005925">
    <property type="entry name" value="Agmatinase-rel"/>
</dbReference>
<evidence type="ECO:0000256" key="4">
    <source>
        <dbReference type="RuleBase" id="RU003684"/>
    </source>
</evidence>
<keyword evidence="6" id="KW-1185">Reference proteome</keyword>
<dbReference type="PROSITE" id="PS01053">
    <property type="entry name" value="ARGINASE_1"/>
    <property type="match status" value="1"/>
</dbReference>
<dbReference type="PIRSF" id="PIRSF036979">
    <property type="entry name" value="Arginase"/>
    <property type="match status" value="1"/>
</dbReference>
<comment type="caution">
    <text evidence="5">The sequence shown here is derived from an EMBL/GenBank/DDBJ whole genome shotgun (WGS) entry which is preliminary data.</text>
</comment>
<dbReference type="EMBL" id="BAAAQA010000023">
    <property type="protein sequence ID" value="GAA2120504.1"/>
    <property type="molecule type" value="Genomic_DNA"/>
</dbReference>
<name>A0ABP5JNI6_9MICC</name>
<dbReference type="Proteomes" id="UP001500166">
    <property type="component" value="Unassembled WGS sequence"/>
</dbReference>
<dbReference type="InterPro" id="IPR023696">
    <property type="entry name" value="Ureohydrolase_dom_sf"/>
</dbReference>
<keyword evidence="3 4" id="KW-0378">Hydrolase</keyword>
<reference evidence="6" key="1">
    <citation type="journal article" date="2019" name="Int. J. Syst. Evol. Microbiol.">
        <title>The Global Catalogue of Microorganisms (GCM) 10K type strain sequencing project: providing services to taxonomists for standard genome sequencing and annotation.</title>
        <authorList>
            <consortium name="The Broad Institute Genomics Platform"/>
            <consortium name="The Broad Institute Genome Sequencing Center for Infectious Disease"/>
            <person name="Wu L."/>
            <person name="Ma J."/>
        </authorList>
    </citation>
    <scope>NUCLEOTIDE SEQUENCE [LARGE SCALE GENOMIC DNA]</scope>
    <source>
        <strain evidence="6">JCM 15914</strain>
    </source>
</reference>
<evidence type="ECO:0000256" key="1">
    <source>
        <dbReference type="ARBA" id="ARBA00009227"/>
    </source>
</evidence>
<dbReference type="Pfam" id="PF00491">
    <property type="entry name" value="Arginase"/>
    <property type="match status" value="1"/>
</dbReference>
<protein>
    <submittedName>
        <fullName evidence="5">Agmatinase</fullName>
    </submittedName>
</protein>
<dbReference type="InterPro" id="IPR020855">
    <property type="entry name" value="Ureohydrolase_Mn_BS"/>
</dbReference>
<proteinExistence type="inferred from homology"/>
<dbReference type="Gene3D" id="3.40.800.10">
    <property type="entry name" value="Ureohydrolase domain"/>
    <property type="match status" value="1"/>
</dbReference>
<dbReference type="NCBIfam" id="NF002564">
    <property type="entry name" value="PRK02190.1"/>
    <property type="match status" value="1"/>
</dbReference>
<dbReference type="SUPFAM" id="SSF52768">
    <property type="entry name" value="Arginase/deacetylase"/>
    <property type="match status" value="1"/>
</dbReference>
<evidence type="ECO:0000313" key="5">
    <source>
        <dbReference type="EMBL" id="GAA2120504.1"/>
    </source>
</evidence>
<organism evidence="5 6">
    <name type="scientific">Kocuria atrinae</name>
    <dbReference type="NCBI Taxonomy" id="592377"/>
    <lineage>
        <taxon>Bacteria</taxon>
        <taxon>Bacillati</taxon>
        <taxon>Actinomycetota</taxon>
        <taxon>Actinomycetes</taxon>
        <taxon>Micrococcales</taxon>
        <taxon>Micrococcaceae</taxon>
        <taxon>Kocuria</taxon>
    </lineage>
</organism>
<evidence type="ECO:0000256" key="2">
    <source>
        <dbReference type="ARBA" id="ARBA00022723"/>
    </source>
</evidence>
<dbReference type="PANTHER" id="PTHR11358:SF26">
    <property type="entry name" value="GUANIDINO ACID HYDROLASE, MITOCHONDRIAL"/>
    <property type="match status" value="1"/>
</dbReference>
<keyword evidence="2" id="KW-0479">Metal-binding</keyword>
<accession>A0ABP5JNI6</accession>
<dbReference type="PANTHER" id="PTHR11358">
    <property type="entry name" value="ARGINASE/AGMATINASE"/>
    <property type="match status" value="1"/>
</dbReference>
<gene>
    <name evidence="5" type="primary">speB</name>
    <name evidence="5" type="ORF">GCM10009824_22280</name>
</gene>
<dbReference type="InterPro" id="IPR006035">
    <property type="entry name" value="Ureohydrolase"/>
</dbReference>
<dbReference type="PROSITE" id="PS51409">
    <property type="entry name" value="ARGINASE_2"/>
    <property type="match status" value="1"/>
</dbReference>
<evidence type="ECO:0000313" key="6">
    <source>
        <dbReference type="Proteomes" id="UP001500166"/>
    </source>
</evidence>
<dbReference type="RefSeq" id="WP_344225117.1">
    <property type="nucleotide sequence ID" value="NZ_BAAAQA010000023.1"/>
</dbReference>
<dbReference type="PRINTS" id="PR00116">
    <property type="entry name" value="ARGINASE"/>
</dbReference>
<evidence type="ECO:0000256" key="3">
    <source>
        <dbReference type="ARBA" id="ARBA00022801"/>
    </source>
</evidence>
<comment type="similarity">
    <text evidence="1">Belongs to the arginase family. Agmatinase subfamily.</text>
</comment>